<dbReference type="GO" id="GO:0008270">
    <property type="term" value="F:zinc ion binding"/>
    <property type="evidence" value="ECO:0007669"/>
    <property type="project" value="TreeGrafter"/>
</dbReference>
<evidence type="ECO:0000313" key="2">
    <source>
        <dbReference type="EMBL" id="AGW14684.1"/>
    </source>
</evidence>
<dbReference type="Proteomes" id="UP000016587">
    <property type="component" value="Chromosome"/>
</dbReference>
<dbReference type="KEGG" id="dgg:DGI_2959"/>
<keyword evidence="3" id="KW-1185">Reference proteome</keyword>
<dbReference type="AlphaFoldDB" id="T2GET9"/>
<dbReference type="eggNOG" id="COG0378">
    <property type="taxonomic scope" value="Bacteria"/>
</dbReference>
<reference evidence="2 3" key="1">
    <citation type="journal article" date="2013" name="J. Bacteriol.">
        <title>Roles of HynAB and Ech, the only two hydrogenases found in the model sulfate reducer Desulfovibrio gigas.</title>
        <authorList>
            <person name="Morais-Silva F.O."/>
            <person name="Santos C.I."/>
            <person name="Rodrigues R."/>
            <person name="Pereira I.A."/>
            <person name="Rodrigues-Pousada C."/>
        </authorList>
    </citation>
    <scope>NUCLEOTIDE SEQUENCE [LARGE SCALE GENOMIC DNA]</scope>
    <source>
        <strain evidence="3">ATCC 19364 / DSM 1382 / NCIMB 9332 / VKM B-1759</strain>
    </source>
</reference>
<proteinExistence type="predicted"/>
<dbReference type="Pfam" id="PF02492">
    <property type="entry name" value="cobW"/>
    <property type="match status" value="1"/>
</dbReference>
<dbReference type="PATRIC" id="fig|1121448.10.peg.2921"/>
<organism evidence="2 3">
    <name type="scientific">Megalodesulfovibrio gigas (strain ATCC 19364 / DSM 1382 / NCIMB 9332 / VKM B-1759)</name>
    <name type="common">Desulfovibrio gigas</name>
    <dbReference type="NCBI Taxonomy" id="1121448"/>
    <lineage>
        <taxon>Bacteria</taxon>
        <taxon>Pseudomonadati</taxon>
        <taxon>Thermodesulfobacteriota</taxon>
        <taxon>Desulfovibrionia</taxon>
        <taxon>Desulfovibrionales</taxon>
        <taxon>Desulfovibrionaceae</taxon>
        <taxon>Megalodesulfovibrio</taxon>
    </lineage>
</organism>
<feature type="domain" description="CobW/HypB/UreG nucleotide-binding" evidence="1">
    <location>
        <begin position="23"/>
        <end position="181"/>
    </location>
</feature>
<dbReference type="InterPro" id="IPR003495">
    <property type="entry name" value="CobW/HypB/UreG_nucleotide-bd"/>
</dbReference>
<gene>
    <name evidence="2" type="ORF">DGI_2959</name>
</gene>
<dbReference type="InterPro" id="IPR004392">
    <property type="entry name" value="Hyd_mat_HypB"/>
</dbReference>
<dbReference type="PANTHER" id="PTHR30134">
    <property type="entry name" value="HYDROGENASE PROTEIN ASSEMBLY PROTEIN, NICKEL CHAPERONE"/>
    <property type="match status" value="1"/>
</dbReference>
<evidence type="ECO:0000313" key="3">
    <source>
        <dbReference type="Proteomes" id="UP000016587"/>
    </source>
</evidence>
<dbReference type="PANTHER" id="PTHR30134:SF1">
    <property type="entry name" value="COBW_HYPB_UREG NUCLEOTIDE-BINDING DOMAIN-CONTAINING PROTEIN"/>
    <property type="match status" value="1"/>
</dbReference>
<dbReference type="EMBL" id="CP006585">
    <property type="protein sequence ID" value="AGW14684.1"/>
    <property type="molecule type" value="Genomic_DNA"/>
</dbReference>
<dbReference type="STRING" id="1121448.DGI_2959"/>
<sequence>MNEPSQPEQPAQPIPAARPIRLITVAGPPACGKTAVVAKTCGRLREAGVSTAVIKFDCLQTRDDTLYRAAGVPVSVALSGGLCPDHFFASNLEEAFDWAQETGADCCIIETAGLCNRCSPHLRGVMALCIIDNLMGIDAPEKIGPMLRLADLVLVTKGDLVSQAEREVYRHRIRQMNSRAVIRHVNGLTGQGCQELAQILAMAPAVSSVTDMKLRFSMPAAVCSYCLSETRIGSKYQKGNVRKADFGIRPVQQEAQHGE</sequence>
<evidence type="ECO:0000259" key="1">
    <source>
        <dbReference type="Pfam" id="PF02492"/>
    </source>
</evidence>
<dbReference type="GO" id="GO:0003924">
    <property type="term" value="F:GTPase activity"/>
    <property type="evidence" value="ECO:0007669"/>
    <property type="project" value="InterPro"/>
</dbReference>
<name>T2GET9_MEGG1</name>
<dbReference type="GO" id="GO:0016151">
    <property type="term" value="F:nickel cation binding"/>
    <property type="evidence" value="ECO:0007669"/>
    <property type="project" value="InterPro"/>
</dbReference>
<dbReference type="HOGENOM" id="CLU_1193419_0_0_7"/>
<dbReference type="SUPFAM" id="SSF52540">
    <property type="entry name" value="P-loop containing nucleoside triphosphate hydrolases"/>
    <property type="match status" value="1"/>
</dbReference>
<dbReference type="InterPro" id="IPR027417">
    <property type="entry name" value="P-loop_NTPase"/>
</dbReference>
<reference evidence="3" key="2">
    <citation type="submission" date="2013-07" db="EMBL/GenBank/DDBJ databases">
        <authorList>
            <person name="Morais-Silva F.O."/>
            <person name="Rezende A.M."/>
            <person name="Pimentel C."/>
            <person name="Resende D.M."/>
            <person name="Santos C.I."/>
            <person name="Clemente C."/>
            <person name="de Oliveira L.M."/>
            <person name="da Silva S.M."/>
            <person name="Costa D.A."/>
            <person name="Varela-Raposo A."/>
            <person name="Horacio E.C.A."/>
            <person name="Matos M."/>
            <person name="Flores O."/>
            <person name="Ruiz J.C."/>
            <person name="Rodrigues-Pousada C."/>
        </authorList>
    </citation>
    <scope>NUCLEOTIDE SEQUENCE [LARGE SCALE GENOMIC DNA]</scope>
    <source>
        <strain evidence="3">ATCC 19364 / DSM 1382 / NCIMB 9332 / VKM B-1759</strain>
    </source>
</reference>
<dbReference type="Gene3D" id="3.40.50.300">
    <property type="entry name" value="P-loop containing nucleotide triphosphate hydrolases"/>
    <property type="match status" value="1"/>
</dbReference>
<dbReference type="RefSeq" id="WP_021761740.1">
    <property type="nucleotide sequence ID" value="NC_022444.1"/>
</dbReference>
<dbReference type="GO" id="GO:0051604">
    <property type="term" value="P:protein maturation"/>
    <property type="evidence" value="ECO:0007669"/>
    <property type="project" value="InterPro"/>
</dbReference>
<accession>T2GET9</accession>
<protein>
    <submittedName>
        <fullName evidence="2">Putative cobalamin synthesis protein P47K</fullName>
    </submittedName>
</protein>